<name>A0A160VBG7_9ZZZZ</name>
<organism evidence="2">
    <name type="scientific">hydrothermal vent metagenome</name>
    <dbReference type="NCBI Taxonomy" id="652676"/>
    <lineage>
        <taxon>unclassified sequences</taxon>
        <taxon>metagenomes</taxon>
        <taxon>ecological metagenomes</taxon>
    </lineage>
</organism>
<reference evidence="2" key="1">
    <citation type="submission" date="2015-10" db="EMBL/GenBank/DDBJ databases">
        <authorList>
            <person name="Gilbert D.G."/>
        </authorList>
    </citation>
    <scope>NUCLEOTIDE SEQUENCE</scope>
</reference>
<accession>A0A160VBG7</accession>
<feature type="region of interest" description="Disordered" evidence="1">
    <location>
        <begin position="1"/>
        <end position="22"/>
    </location>
</feature>
<dbReference type="SUPFAM" id="SSF158791">
    <property type="entry name" value="MgtE N-terminal domain-like"/>
    <property type="match status" value="1"/>
</dbReference>
<proteinExistence type="predicted"/>
<evidence type="ECO:0000313" key="2">
    <source>
        <dbReference type="EMBL" id="CUV03572.1"/>
    </source>
</evidence>
<gene>
    <name evidence="2" type="ORF">MGWOODY_Clf2745</name>
</gene>
<protein>
    <submittedName>
        <fullName evidence="2">Uncharacterized protein</fullName>
    </submittedName>
</protein>
<dbReference type="AlphaFoldDB" id="A0A160VBG7"/>
<sequence length="105" mass="11760">MYLMEQSPITPPESRAEDQNRPPEELIQGLVQELQRLLESGQGPEAIERFGGLHPVDQGEVLDGLSRYIQQSLIADLDHSVLADIWSIWSPRNRPSCWAAGSPQI</sequence>
<dbReference type="EMBL" id="FAXA01000437">
    <property type="protein sequence ID" value="CUV03572.1"/>
    <property type="molecule type" value="Genomic_DNA"/>
</dbReference>
<evidence type="ECO:0000256" key="1">
    <source>
        <dbReference type="SAM" id="MobiDB-lite"/>
    </source>
</evidence>